<dbReference type="EMBL" id="RCHS01002172">
    <property type="protein sequence ID" value="RMX49069.1"/>
    <property type="molecule type" value="Genomic_DNA"/>
</dbReference>
<dbReference type="AlphaFoldDB" id="A0A3M6U688"/>
<dbReference type="Proteomes" id="UP000275408">
    <property type="component" value="Unassembled WGS sequence"/>
</dbReference>
<accession>A0A3M6U688</accession>
<evidence type="ECO:0000313" key="1">
    <source>
        <dbReference type="EMBL" id="RMX49069.1"/>
    </source>
</evidence>
<organism evidence="1 2">
    <name type="scientific">Pocillopora damicornis</name>
    <name type="common">Cauliflower coral</name>
    <name type="synonym">Millepora damicornis</name>
    <dbReference type="NCBI Taxonomy" id="46731"/>
    <lineage>
        <taxon>Eukaryota</taxon>
        <taxon>Metazoa</taxon>
        <taxon>Cnidaria</taxon>
        <taxon>Anthozoa</taxon>
        <taxon>Hexacorallia</taxon>
        <taxon>Scleractinia</taxon>
        <taxon>Astrocoeniina</taxon>
        <taxon>Pocilloporidae</taxon>
        <taxon>Pocillopora</taxon>
    </lineage>
</organism>
<reference evidence="1 2" key="1">
    <citation type="journal article" date="2018" name="Sci. Rep.">
        <title>Comparative analysis of the Pocillopora damicornis genome highlights role of immune system in coral evolution.</title>
        <authorList>
            <person name="Cunning R."/>
            <person name="Bay R.A."/>
            <person name="Gillette P."/>
            <person name="Baker A.C."/>
            <person name="Traylor-Knowles N."/>
        </authorList>
    </citation>
    <scope>NUCLEOTIDE SEQUENCE [LARGE SCALE GENOMIC DNA]</scope>
    <source>
        <strain evidence="1">RSMAS</strain>
        <tissue evidence="1">Whole animal</tissue>
    </source>
</reference>
<name>A0A3M6U688_POCDA</name>
<sequence>MALYPPAGDEETASDETPPIVAYGTKEDLVLHPPIQELLKAIISDPEINMFFHQMFWQQYKLPDHIMKKLQSTTKLAGLVSPSM</sequence>
<comment type="caution">
    <text evidence="1">The sequence shown here is derived from an EMBL/GenBank/DDBJ whole genome shotgun (WGS) entry which is preliminary data.</text>
</comment>
<protein>
    <submittedName>
        <fullName evidence="1">Uncharacterized protein</fullName>
    </submittedName>
</protein>
<proteinExistence type="predicted"/>
<gene>
    <name evidence="1" type="ORF">pdam_00003952</name>
</gene>
<dbReference type="STRING" id="46731.A0A3M6U688"/>
<evidence type="ECO:0000313" key="2">
    <source>
        <dbReference type="Proteomes" id="UP000275408"/>
    </source>
</evidence>
<dbReference type="OrthoDB" id="5961150at2759"/>
<keyword evidence="2" id="KW-1185">Reference proteome</keyword>